<organism evidence="1 2">
    <name type="scientific">Methylocella tundrae</name>
    <dbReference type="NCBI Taxonomy" id="227605"/>
    <lineage>
        <taxon>Bacteria</taxon>
        <taxon>Pseudomonadati</taxon>
        <taxon>Pseudomonadota</taxon>
        <taxon>Alphaproteobacteria</taxon>
        <taxon>Hyphomicrobiales</taxon>
        <taxon>Beijerinckiaceae</taxon>
        <taxon>Methylocella</taxon>
    </lineage>
</organism>
<accession>A0A8B6MD19</accession>
<evidence type="ECO:0000313" key="1">
    <source>
        <dbReference type="EMBL" id="VTZ52349.1"/>
    </source>
</evidence>
<dbReference type="Proteomes" id="UP000485880">
    <property type="component" value="Unassembled WGS sequence"/>
</dbReference>
<gene>
    <name evidence="1" type="ORF">MPC4_80020</name>
</gene>
<protein>
    <recommendedName>
        <fullName evidence="3">Transposase</fullName>
    </recommendedName>
</protein>
<reference evidence="1 2" key="1">
    <citation type="submission" date="2019-05" db="EMBL/GenBank/DDBJ databases">
        <authorList>
            <person name="Farhan Ul Haque M."/>
        </authorList>
    </citation>
    <scope>NUCLEOTIDE SEQUENCE [LARGE SCALE GENOMIC DNA]</scope>
    <source>
        <strain evidence="1">2</strain>
    </source>
</reference>
<dbReference type="EMBL" id="CABFMQ020000142">
    <property type="protein sequence ID" value="VTZ52349.1"/>
    <property type="molecule type" value="Genomic_DNA"/>
</dbReference>
<dbReference type="AlphaFoldDB" id="A0A8B6MD19"/>
<comment type="caution">
    <text evidence="1">The sequence shown here is derived from an EMBL/GenBank/DDBJ whole genome shotgun (WGS) entry which is preliminary data.</text>
</comment>
<sequence length="38" mass="4308">MSHATRETKAKAFGIGTLDFIHGFKLQMRLRRSVAQFG</sequence>
<keyword evidence="2" id="KW-1185">Reference proteome</keyword>
<name>A0A8B6MD19_METTU</name>
<evidence type="ECO:0008006" key="3">
    <source>
        <dbReference type="Google" id="ProtNLM"/>
    </source>
</evidence>
<proteinExistence type="predicted"/>
<evidence type="ECO:0000313" key="2">
    <source>
        <dbReference type="Proteomes" id="UP000485880"/>
    </source>
</evidence>